<sequence length="327" mass="37450">RGVETYVHELSNRLVKMGHEVVVYQNGPKVPGARYKTKTIGMDVDLLRKRMDLLRKRRYMPFLDYHMRKLAVFSFKVLKDLDKETDILLPTNGQWQSLFCSIWGKLNKTKVVILGHSGLGMDDRINLWTFPDIFLGLTNHQTKWAKRVNPLVKSKKITIGVDTSKFSEKIKPIKIDLPKPIVLGVGAFDSWKRWDLAIKAVSKMKKGSLLLVGRGNEEKRYKNMARELLPGRFSIMHFPYKDMPRVYAAADVFTYPTSSQESFGIVTIEAMASGLPMVVNNDPIRKEIIGNAGILVDPIDTEKYAKVIKEALDKDWENKPRKGEFRP</sequence>
<dbReference type="Gene3D" id="3.40.50.2000">
    <property type="entry name" value="Glycogen Phosphorylase B"/>
    <property type="match status" value="2"/>
</dbReference>
<feature type="domain" description="Glycosyltransferase subfamily 4-like N-terminal" evidence="2">
    <location>
        <begin position="2"/>
        <end position="120"/>
    </location>
</feature>
<dbReference type="GO" id="GO:0016757">
    <property type="term" value="F:glycosyltransferase activity"/>
    <property type="evidence" value="ECO:0007669"/>
    <property type="project" value="InterPro"/>
</dbReference>
<organism evidence="3">
    <name type="scientific">marine sediment metagenome</name>
    <dbReference type="NCBI Taxonomy" id="412755"/>
    <lineage>
        <taxon>unclassified sequences</taxon>
        <taxon>metagenomes</taxon>
        <taxon>ecological metagenomes</taxon>
    </lineage>
</organism>
<evidence type="ECO:0008006" key="4">
    <source>
        <dbReference type="Google" id="ProtNLM"/>
    </source>
</evidence>
<dbReference type="AlphaFoldDB" id="X1S805"/>
<feature type="domain" description="Glycosyl transferase family 1" evidence="1">
    <location>
        <begin position="168"/>
        <end position="315"/>
    </location>
</feature>
<dbReference type="PANTHER" id="PTHR45947:SF3">
    <property type="entry name" value="SULFOQUINOVOSYL TRANSFERASE SQD2"/>
    <property type="match status" value="1"/>
</dbReference>
<dbReference type="InterPro" id="IPR001296">
    <property type="entry name" value="Glyco_trans_1"/>
</dbReference>
<dbReference type="PANTHER" id="PTHR45947">
    <property type="entry name" value="SULFOQUINOVOSYL TRANSFERASE SQD2"/>
    <property type="match status" value="1"/>
</dbReference>
<dbReference type="InterPro" id="IPR028098">
    <property type="entry name" value="Glyco_trans_4-like_N"/>
</dbReference>
<name>X1S805_9ZZZZ</name>
<evidence type="ECO:0000259" key="1">
    <source>
        <dbReference type="Pfam" id="PF00534"/>
    </source>
</evidence>
<proteinExistence type="predicted"/>
<reference evidence="3" key="1">
    <citation type="journal article" date="2014" name="Front. Microbiol.">
        <title>High frequency of phylogenetically diverse reductive dehalogenase-homologous genes in deep subseafloor sedimentary metagenomes.</title>
        <authorList>
            <person name="Kawai M."/>
            <person name="Futagami T."/>
            <person name="Toyoda A."/>
            <person name="Takaki Y."/>
            <person name="Nishi S."/>
            <person name="Hori S."/>
            <person name="Arai W."/>
            <person name="Tsubouchi T."/>
            <person name="Morono Y."/>
            <person name="Uchiyama I."/>
            <person name="Ito T."/>
            <person name="Fujiyama A."/>
            <person name="Inagaki F."/>
            <person name="Takami H."/>
        </authorList>
    </citation>
    <scope>NUCLEOTIDE SEQUENCE</scope>
    <source>
        <strain evidence="3">Expedition CK06-06</strain>
    </source>
</reference>
<dbReference type="SUPFAM" id="SSF53756">
    <property type="entry name" value="UDP-Glycosyltransferase/glycogen phosphorylase"/>
    <property type="match status" value="1"/>
</dbReference>
<dbReference type="CDD" id="cd03801">
    <property type="entry name" value="GT4_PimA-like"/>
    <property type="match status" value="1"/>
</dbReference>
<evidence type="ECO:0000313" key="3">
    <source>
        <dbReference type="EMBL" id="GAI75236.1"/>
    </source>
</evidence>
<feature type="non-terminal residue" evidence="3">
    <location>
        <position position="327"/>
    </location>
</feature>
<accession>X1S805</accession>
<gene>
    <name evidence="3" type="ORF">S12H4_18308</name>
</gene>
<protein>
    <recommendedName>
        <fullName evidence="4">Glycosyl transferase family 1 domain-containing protein</fullName>
    </recommendedName>
</protein>
<feature type="non-terminal residue" evidence="3">
    <location>
        <position position="1"/>
    </location>
</feature>
<dbReference type="Pfam" id="PF00534">
    <property type="entry name" value="Glycos_transf_1"/>
    <property type="match status" value="1"/>
</dbReference>
<dbReference type="InterPro" id="IPR050194">
    <property type="entry name" value="Glycosyltransferase_grp1"/>
</dbReference>
<evidence type="ECO:0000259" key="2">
    <source>
        <dbReference type="Pfam" id="PF13439"/>
    </source>
</evidence>
<comment type="caution">
    <text evidence="3">The sequence shown here is derived from an EMBL/GenBank/DDBJ whole genome shotgun (WGS) entry which is preliminary data.</text>
</comment>
<dbReference type="EMBL" id="BARW01009029">
    <property type="protein sequence ID" value="GAI75236.1"/>
    <property type="molecule type" value="Genomic_DNA"/>
</dbReference>
<dbReference type="Pfam" id="PF13439">
    <property type="entry name" value="Glyco_transf_4"/>
    <property type="match status" value="1"/>
</dbReference>